<feature type="transmembrane region" description="Helical" evidence="1">
    <location>
        <begin position="39"/>
        <end position="61"/>
    </location>
</feature>
<evidence type="ECO:0000313" key="3">
    <source>
        <dbReference type="Proteomes" id="UP000184543"/>
    </source>
</evidence>
<keyword evidence="3" id="KW-1185">Reference proteome</keyword>
<keyword evidence="1" id="KW-1133">Transmembrane helix</keyword>
<protein>
    <submittedName>
        <fullName evidence="2">Uncharacterized protein</fullName>
    </submittedName>
</protein>
<keyword evidence="1" id="KW-0472">Membrane</keyword>
<reference evidence="3" key="1">
    <citation type="submission" date="2016-11" db="EMBL/GenBank/DDBJ databases">
        <authorList>
            <person name="Varghese N."/>
            <person name="Submissions S."/>
        </authorList>
    </citation>
    <scope>NUCLEOTIDE SEQUENCE [LARGE SCALE GENOMIC DNA]</scope>
    <source>
        <strain evidence="3">DSM 19858</strain>
    </source>
</reference>
<accession>A0A1M6P5S0</accession>
<dbReference type="AlphaFoldDB" id="A0A1M6P5S0"/>
<proteinExistence type="predicted"/>
<sequence>MFLFYRNILDNKKSFILILAITCSIFLIGVSLYFIKRDFFYLTLINPLFSFVVYSGIFSIFNKKLKRGPVDTAFNWSLGLFYDHLFNILYIVLGILTPMLISLFLVDILKN</sequence>
<name>A0A1M6P5S0_9FLAO</name>
<dbReference type="STRING" id="192903.SAMN04488513_11820"/>
<evidence type="ECO:0000313" key="2">
    <source>
        <dbReference type="EMBL" id="SHK03232.1"/>
    </source>
</evidence>
<dbReference type="Proteomes" id="UP000184543">
    <property type="component" value="Unassembled WGS sequence"/>
</dbReference>
<dbReference type="EMBL" id="FQYU01000018">
    <property type="protein sequence ID" value="SHK03232.1"/>
    <property type="molecule type" value="Genomic_DNA"/>
</dbReference>
<evidence type="ECO:0000256" key="1">
    <source>
        <dbReference type="SAM" id="Phobius"/>
    </source>
</evidence>
<feature type="transmembrane region" description="Helical" evidence="1">
    <location>
        <begin position="15"/>
        <end position="34"/>
    </location>
</feature>
<gene>
    <name evidence="2" type="ORF">SAMN04488513_11820</name>
</gene>
<feature type="transmembrane region" description="Helical" evidence="1">
    <location>
        <begin position="81"/>
        <end position="106"/>
    </location>
</feature>
<organism evidence="2 3">
    <name type="scientific">Pseudozobellia thermophila</name>
    <dbReference type="NCBI Taxonomy" id="192903"/>
    <lineage>
        <taxon>Bacteria</taxon>
        <taxon>Pseudomonadati</taxon>
        <taxon>Bacteroidota</taxon>
        <taxon>Flavobacteriia</taxon>
        <taxon>Flavobacteriales</taxon>
        <taxon>Flavobacteriaceae</taxon>
        <taxon>Pseudozobellia</taxon>
    </lineage>
</organism>
<keyword evidence="1" id="KW-0812">Transmembrane</keyword>